<feature type="region of interest" description="Disordered" evidence="6">
    <location>
        <begin position="172"/>
        <end position="192"/>
    </location>
</feature>
<evidence type="ECO:0000313" key="8">
    <source>
        <dbReference type="EMBL" id="OWF53150.1"/>
    </source>
</evidence>
<dbReference type="PANTHER" id="PTHR10265:SF45">
    <property type="entry name" value="DACAPO"/>
    <property type="match status" value="1"/>
</dbReference>
<dbReference type="AlphaFoldDB" id="A0A210QWM5"/>
<comment type="similarity">
    <text evidence="2">Belongs to the CDI family.</text>
</comment>
<feature type="domain" description="Cyclin-dependent kinase inhibitor" evidence="7">
    <location>
        <begin position="32"/>
        <end position="79"/>
    </location>
</feature>
<dbReference type="OrthoDB" id="9940972at2759"/>
<organism evidence="8 9">
    <name type="scientific">Mizuhopecten yessoensis</name>
    <name type="common">Japanese scallop</name>
    <name type="synonym">Patinopecten yessoensis</name>
    <dbReference type="NCBI Taxonomy" id="6573"/>
    <lineage>
        <taxon>Eukaryota</taxon>
        <taxon>Metazoa</taxon>
        <taxon>Spiralia</taxon>
        <taxon>Lophotrochozoa</taxon>
        <taxon>Mollusca</taxon>
        <taxon>Bivalvia</taxon>
        <taxon>Autobranchia</taxon>
        <taxon>Pteriomorphia</taxon>
        <taxon>Pectinida</taxon>
        <taxon>Pectinoidea</taxon>
        <taxon>Pectinidae</taxon>
        <taxon>Mizuhopecten</taxon>
    </lineage>
</organism>
<keyword evidence="9" id="KW-1185">Reference proteome</keyword>
<dbReference type="Gene3D" id="4.10.365.10">
    <property type="entry name" value="p27"/>
    <property type="match status" value="1"/>
</dbReference>
<name>A0A210QWM5_MIZYE</name>
<gene>
    <name evidence="8" type="ORF">KP79_PYT07007</name>
</gene>
<accession>A0A210QWM5</accession>
<dbReference type="InterPro" id="IPR044898">
    <property type="entry name" value="CDI_dom_sf"/>
</dbReference>
<dbReference type="PANTHER" id="PTHR10265">
    <property type="entry name" value="CYCLIN-DEPENDENT KINASE INHIBITOR 1"/>
    <property type="match status" value="1"/>
</dbReference>
<dbReference type="GO" id="GO:0005634">
    <property type="term" value="C:nucleus"/>
    <property type="evidence" value="ECO:0007669"/>
    <property type="project" value="UniProtKB-SubCell"/>
</dbReference>
<dbReference type="GO" id="GO:0051726">
    <property type="term" value="P:regulation of cell cycle"/>
    <property type="evidence" value="ECO:0007669"/>
    <property type="project" value="InterPro"/>
</dbReference>
<keyword evidence="3" id="KW-0649">Protein kinase inhibitor</keyword>
<dbReference type="GO" id="GO:0004861">
    <property type="term" value="F:cyclin-dependent protein serine/threonine kinase inhibitor activity"/>
    <property type="evidence" value="ECO:0007669"/>
    <property type="project" value="InterPro"/>
</dbReference>
<evidence type="ECO:0000313" key="9">
    <source>
        <dbReference type="Proteomes" id="UP000242188"/>
    </source>
</evidence>
<dbReference type="Proteomes" id="UP000242188">
    <property type="component" value="Unassembled WGS sequence"/>
</dbReference>
<keyword evidence="4" id="KW-0539">Nucleus</keyword>
<dbReference type="Pfam" id="PF02234">
    <property type="entry name" value="CDI"/>
    <property type="match status" value="1"/>
</dbReference>
<dbReference type="InterPro" id="IPR003175">
    <property type="entry name" value="CDI_dom"/>
</dbReference>
<evidence type="ECO:0000256" key="4">
    <source>
        <dbReference type="ARBA" id="ARBA00023242"/>
    </source>
</evidence>
<proteinExistence type="inferred from homology"/>
<evidence type="ECO:0000256" key="1">
    <source>
        <dbReference type="ARBA" id="ARBA00004123"/>
    </source>
</evidence>
<sequence>MIASKMLAVVQLKENINITNNKTMDVSRVRRCLFGKPEKDSLKAEVSNLYARDCAEAKSRWNYDIVNDVPEDGPLVWEPASDCPEFYKRGYTSKFRRVLPRLPCARFPCRGYSDDSDDECIQGLSTHSATSDEDSVLSSQEKCNNSEDCKNNSTPNPEKLKQTHMDAFLRKRKRAVTQSASSTTSSKTRRLE</sequence>
<evidence type="ECO:0000256" key="3">
    <source>
        <dbReference type="ARBA" id="ARBA00023013"/>
    </source>
</evidence>
<reference evidence="8 9" key="1">
    <citation type="journal article" date="2017" name="Nat. Ecol. Evol.">
        <title>Scallop genome provides insights into evolution of bilaterian karyotype and development.</title>
        <authorList>
            <person name="Wang S."/>
            <person name="Zhang J."/>
            <person name="Jiao W."/>
            <person name="Li J."/>
            <person name="Xun X."/>
            <person name="Sun Y."/>
            <person name="Guo X."/>
            <person name="Huan P."/>
            <person name="Dong B."/>
            <person name="Zhang L."/>
            <person name="Hu X."/>
            <person name="Sun X."/>
            <person name="Wang J."/>
            <person name="Zhao C."/>
            <person name="Wang Y."/>
            <person name="Wang D."/>
            <person name="Huang X."/>
            <person name="Wang R."/>
            <person name="Lv J."/>
            <person name="Li Y."/>
            <person name="Zhang Z."/>
            <person name="Liu B."/>
            <person name="Lu W."/>
            <person name="Hui Y."/>
            <person name="Liang J."/>
            <person name="Zhou Z."/>
            <person name="Hou R."/>
            <person name="Li X."/>
            <person name="Liu Y."/>
            <person name="Li H."/>
            <person name="Ning X."/>
            <person name="Lin Y."/>
            <person name="Zhao L."/>
            <person name="Xing Q."/>
            <person name="Dou J."/>
            <person name="Li Y."/>
            <person name="Mao J."/>
            <person name="Guo H."/>
            <person name="Dou H."/>
            <person name="Li T."/>
            <person name="Mu C."/>
            <person name="Jiang W."/>
            <person name="Fu Q."/>
            <person name="Fu X."/>
            <person name="Miao Y."/>
            <person name="Liu J."/>
            <person name="Yu Q."/>
            <person name="Li R."/>
            <person name="Liao H."/>
            <person name="Li X."/>
            <person name="Kong Y."/>
            <person name="Jiang Z."/>
            <person name="Chourrout D."/>
            <person name="Li R."/>
            <person name="Bao Z."/>
        </authorList>
    </citation>
    <scope>NUCLEOTIDE SEQUENCE [LARGE SCALE GENOMIC DNA]</scope>
    <source>
        <strain evidence="8 9">PY_sf001</strain>
    </source>
</reference>
<dbReference type="EMBL" id="NEDP02001496">
    <property type="protein sequence ID" value="OWF53150.1"/>
    <property type="molecule type" value="Genomic_DNA"/>
</dbReference>
<evidence type="ECO:0000259" key="7">
    <source>
        <dbReference type="Pfam" id="PF02234"/>
    </source>
</evidence>
<feature type="region of interest" description="Disordered" evidence="6">
    <location>
        <begin position="142"/>
        <end position="161"/>
    </location>
</feature>
<evidence type="ECO:0000256" key="2">
    <source>
        <dbReference type="ARBA" id="ARBA00006726"/>
    </source>
</evidence>
<evidence type="ECO:0000256" key="5">
    <source>
        <dbReference type="ARBA" id="ARBA00023306"/>
    </source>
</evidence>
<feature type="compositionally biased region" description="Low complexity" evidence="6">
    <location>
        <begin position="177"/>
        <end position="186"/>
    </location>
</feature>
<evidence type="ECO:0000256" key="6">
    <source>
        <dbReference type="SAM" id="MobiDB-lite"/>
    </source>
</evidence>
<keyword evidence="5" id="KW-0131">Cell cycle</keyword>
<comment type="caution">
    <text evidence="8">The sequence shown here is derived from an EMBL/GenBank/DDBJ whole genome shotgun (WGS) entry which is preliminary data.</text>
</comment>
<comment type="subcellular location">
    <subcellularLocation>
        <location evidence="1">Nucleus</location>
    </subcellularLocation>
</comment>
<protein>
    <submittedName>
        <fullName evidence="8">Cyclin-dependent kinase inhibitor 1</fullName>
    </submittedName>
</protein>